<proteinExistence type="predicted"/>
<evidence type="ECO:0000259" key="1">
    <source>
        <dbReference type="Pfam" id="PF01636"/>
    </source>
</evidence>
<gene>
    <name evidence="2" type="ORF">G6N77_07005</name>
</gene>
<dbReference type="RefSeq" id="WP_165181322.1">
    <property type="nucleotide sequence ID" value="NZ_JAAKZI010000009.1"/>
</dbReference>
<reference evidence="2 3" key="1">
    <citation type="submission" date="2020-02" db="EMBL/GenBank/DDBJ databases">
        <title>Genome sequence of the type strain DSM 27180 of Arthrobacter silviterrae.</title>
        <authorList>
            <person name="Gao J."/>
            <person name="Sun J."/>
        </authorList>
    </citation>
    <scope>NUCLEOTIDE SEQUENCE [LARGE SCALE GENOMIC DNA]</scope>
    <source>
        <strain evidence="2 3">DSM 27180</strain>
    </source>
</reference>
<dbReference type="PANTHER" id="PTHR21310:SF42">
    <property type="entry name" value="BIFUNCTIONAL AAC_APH"/>
    <property type="match status" value="1"/>
</dbReference>
<dbReference type="PANTHER" id="PTHR21310">
    <property type="entry name" value="AMINOGLYCOSIDE PHOSPHOTRANSFERASE-RELATED-RELATED"/>
    <property type="match status" value="1"/>
</dbReference>
<dbReference type="CDD" id="cd05155">
    <property type="entry name" value="APH_ChoK_like_1"/>
    <property type="match status" value="1"/>
</dbReference>
<keyword evidence="3" id="KW-1185">Reference proteome</keyword>
<dbReference type="Gene3D" id="3.30.200.20">
    <property type="entry name" value="Phosphorylase Kinase, domain 1"/>
    <property type="match status" value="1"/>
</dbReference>
<feature type="domain" description="Aminoglycoside phosphotransferase" evidence="1">
    <location>
        <begin position="38"/>
        <end position="262"/>
    </location>
</feature>
<dbReference type="InterPro" id="IPR002575">
    <property type="entry name" value="Aminoglycoside_PTrfase"/>
</dbReference>
<dbReference type="InterPro" id="IPR051678">
    <property type="entry name" value="AGP_Transferase"/>
</dbReference>
<dbReference type="InterPro" id="IPR011009">
    <property type="entry name" value="Kinase-like_dom_sf"/>
</dbReference>
<dbReference type="EMBL" id="JAAKZI010000009">
    <property type="protein sequence ID" value="NGN83211.1"/>
    <property type="molecule type" value="Genomic_DNA"/>
</dbReference>
<name>A0ABX0DBV2_9MICC</name>
<dbReference type="SUPFAM" id="SSF56112">
    <property type="entry name" value="Protein kinase-like (PK-like)"/>
    <property type="match status" value="1"/>
</dbReference>
<evidence type="ECO:0000313" key="2">
    <source>
        <dbReference type="EMBL" id="NGN83211.1"/>
    </source>
</evidence>
<evidence type="ECO:0000313" key="3">
    <source>
        <dbReference type="Proteomes" id="UP000479226"/>
    </source>
</evidence>
<comment type="caution">
    <text evidence="2">The sequence shown here is derived from an EMBL/GenBank/DDBJ whole genome shotgun (WGS) entry which is preliminary data.</text>
</comment>
<dbReference type="Gene3D" id="3.90.1200.10">
    <property type="match status" value="1"/>
</dbReference>
<protein>
    <submittedName>
        <fullName evidence="2">Aminoglycoside phosphotransferase family protein</fullName>
    </submittedName>
</protein>
<dbReference type="Proteomes" id="UP000479226">
    <property type="component" value="Unassembled WGS sequence"/>
</dbReference>
<accession>A0ABX0DBV2</accession>
<sequence>MLIEKLHVDEVDIDTNLVAEMVAGQFPQWAGLPVKPVFPAGTDNVMFRLGGRLAVRLPRTPAAALSLEKELKYPPKLRLWLPAPIPHPLESGTPTQWYPFRWSVSTWLEGWNPRTVTSADTFTLDMARFIRALHAIAPPDATEELTQYRGGAVAARELETRTAISRCGEHFDTDALTRAWDIALEAPEGNVPHTWIHTDLHPGNLLTLQGRLSGVLDWGGLAVGDPAVDLIVAWNLLGGEARRRFRAELNVERGMWERGRAWALSIGLVALPYYEYSNPVLAEVSKYQIRQVLEDIG</sequence>
<organism evidence="2 3">
    <name type="scientific">Arthrobacter silviterrae</name>
    <dbReference type="NCBI Taxonomy" id="2026658"/>
    <lineage>
        <taxon>Bacteria</taxon>
        <taxon>Bacillati</taxon>
        <taxon>Actinomycetota</taxon>
        <taxon>Actinomycetes</taxon>
        <taxon>Micrococcales</taxon>
        <taxon>Micrococcaceae</taxon>
        <taxon>Arthrobacter</taxon>
    </lineage>
</organism>
<dbReference type="Pfam" id="PF01636">
    <property type="entry name" value="APH"/>
    <property type="match status" value="1"/>
</dbReference>